<evidence type="ECO:0008006" key="3">
    <source>
        <dbReference type="Google" id="ProtNLM"/>
    </source>
</evidence>
<name>A0ABP9VPV0_9BACT</name>
<dbReference type="RefSeq" id="WP_345682759.1">
    <property type="nucleotide sequence ID" value="NZ_BAABRO010000002.1"/>
</dbReference>
<dbReference type="EMBL" id="BAABRO010000002">
    <property type="protein sequence ID" value="GAA5505762.1"/>
    <property type="molecule type" value="Genomic_DNA"/>
</dbReference>
<keyword evidence="2" id="KW-1185">Reference proteome</keyword>
<protein>
    <recommendedName>
        <fullName evidence="3">Secreted protein</fullName>
    </recommendedName>
</protein>
<sequence length="57" mass="6326">MDRFALAFLLLPMTLTGCDSKETGAVIDTTDADKVAEYQRLVEESEKQMEEAASNNK</sequence>
<evidence type="ECO:0000313" key="1">
    <source>
        <dbReference type="EMBL" id="GAA5505762.1"/>
    </source>
</evidence>
<reference evidence="1 2" key="1">
    <citation type="submission" date="2024-02" db="EMBL/GenBank/DDBJ databases">
        <title>Rhodopirellula caenicola NBRC 110016.</title>
        <authorList>
            <person name="Ichikawa N."/>
            <person name="Katano-Makiyama Y."/>
            <person name="Hidaka K."/>
        </authorList>
    </citation>
    <scope>NUCLEOTIDE SEQUENCE [LARGE SCALE GENOMIC DNA]</scope>
    <source>
        <strain evidence="1 2">NBRC 110016</strain>
    </source>
</reference>
<dbReference type="PROSITE" id="PS51257">
    <property type="entry name" value="PROKAR_LIPOPROTEIN"/>
    <property type="match status" value="1"/>
</dbReference>
<organism evidence="1 2">
    <name type="scientific">Novipirellula caenicola</name>
    <dbReference type="NCBI Taxonomy" id="1536901"/>
    <lineage>
        <taxon>Bacteria</taxon>
        <taxon>Pseudomonadati</taxon>
        <taxon>Planctomycetota</taxon>
        <taxon>Planctomycetia</taxon>
        <taxon>Pirellulales</taxon>
        <taxon>Pirellulaceae</taxon>
        <taxon>Novipirellula</taxon>
    </lineage>
</organism>
<gene>
    <name evidence="1" type="ORF">Rcae01_01209</name>
</gene>
<proteinExistence type="predicted"/>
<comment type="caution">
    <text evidence="1">The sequence shown here is derived from an EMBL/GenBank/DDBJ whole genome shotgun (WGS) entry which is preliminary data.</text>
</comment>
<accession>A0ABP9VPV0</accession>
<dbReference type="Proteomes" id="UP001416858">
    <property type="component" value="Unassembled WGS sequence"/>
</dbReference>
<evidence type="ECO:0000313" key="2">
    <source>
        <dbReference type="Proteomes" id="UP001416858"/>
    </source>
</evidence>